<keyword evidence="1" id="KW-0732">Signal</keyword>
<feature type="chain" id="PRO_5042813426" description="Chemosensory protein" evidence="1">
    <location>
        <begin position="21"/>
        <end position="125"/>
    </location>
</feature>
<evidence type="ECO:0008006" key="4">
    <source>
        <dbReference type="Google" id="ProtNLM"/>
    </source>
</evidence>
<organism evidence="2 3">
    <name type="scientific">Gryllus longicercus</name>
    <dbReference type="NCBI Taxonomy" id="2509291"/>
    <lineage>
        <taxon>Eukaryota</taxon>
        <taxon>Metazoa</taxon>
        <taxon>Ecdysozoa</taxon>
        <taxon>Arthropoda</taxon>
        <taxon>Hexapoda</taxon>
        <taxon>Insecta</taxon>
        <taxon>Pterygota</taxon>
        <taxon>Neoptera</taxon>
        <taxon>Polyneoptera</taxon>
        <taxon>Orthoptera</taxon>
        <taxon>Ensifera</taxon>
        <taxon>Gryllidea</taxon>
        <taxon>Grylloidea</taxon>
        <taxon>Gryllidae</taxon>
        <taxon>Gryllinae</taxon>
        <taxon>Gryllus</taxon>
    </lineage>
</organism>
<name>A0AAN9VMY9_9ORTH</name>
<dbReference type="InterPro" id="IPR036682">
    <property type="entry name" value="OS_D_A10/PebIII_sf"/>
</dbReference>
<dbReference type="Proteomes" id="UP001378592">
    <property type="component" value="Unassembled WGS sequence"/>
</dbReference>
<gene>
    <name evidence="2" type="ORF">R5R35_005515</name>
</gene>
<dbReference type="AlphaFoldDB" id="A0AAN9VMY9"/>
<dbReference type="Pfam" id="PF03392">
    <property type="entry name" value="OS-D"/>
    <property type="match status" value="1"/>
</dbReference>
<accession>A0AAN9VMY9</accession>
<evidence type="ECO:0000313" key="3">
    <source>
        <dbReference type="Proteomes" id="UP001378592"/>
    </source>
</evidence>
<dbReference type="InterPro" id="IPR005055">
    <property type="entry name" value="A10/PebIII"/>
</dbReference>
<dbReference type="Gene3D" id="1.10.2080.10">
    <property type="entry name" value="Insect odorant-binding protein A10/Ejaculatory bulb-specific protein 3"/>
    <property type="match status" value="1"/>
</dbReference>
<reference evidence="2 3" key="1">
    <citation type="submission" date="2024-03" db="EMBL/GenBank/DDBJ databases">
        <title>The genome assembly and annotation of the cricket Gryllus longicercus Weissman &amp; Gray.</title>
        <authorList>
            <person name="Szrajer S."/>
            <person name="Gray D."/>
            <person name="Ylla G."/>
        </authorList>
    </citation>
    <scope>NUCLEOTIDE SEQUENCE [LARGE SCALE GENOMIC DNA]</scope>
    <source>
        <strain evidence="2">DAG 2021-001</strain>
        <tissue evidence="2">Whole body minus gut</tissue>
    </source>
</reference>
<proteinExistence type="predicted"/>
<dbReference type="PANTHER" id="PTHR11257:SF13">
    <property type="entry name" value="GEO07322P1"/>
    <property type="match status" value="1"/>
</dbReference>
<evidence type="ECO:0000313" key="2">
    <source>
        <dbReference type="EMBL" id="KAK7865721.1"/>
    </source>
</evidence>
<feature type="signal peptide" evidence="1">
    <location>
        <begin position="1"/>
        <end position="20"/>
    </location>
</feature>
<dbReference type="SUPFAM" id="SSF100910">
    <property type="entry name" value="Chemosensory protein Csp2"/>
    <property type="match status" value="1"/>
</dbReference>
<keyword evidence="3" id="KW-1185">Reference proteome</keyword>
<dbReference type="PANTHER" id="PTHR11257">
    <property type="entry name" value="CHEMOSENSORY PROTEIN-RELATED"/>
    <property type="match status" value="1"/>
</dbReference>
<evidence type="ECO:0000256" key="1">
    <source>
        <dbReference type="SAM" id="SignalP"/>
    </source>
</evidence>
<dbReference type="EMBL" id="JAZDUA010000167">
    <property type="protein sequence ID" value="KAK7865721.1"/>
    <property type="molecule type" value="Genomic_DNA"/>
</dbReference>
<comment type="caution">
    <text evidence="2">The sequence shown here is derived from an EMBL/GenBank/DDBJ whole genome shotgun (WGS) entry which is preliminary data.</text>
</comment>
<sequence>MSRGVFVALALAAAVGAALADEMYTTKYDNVDVKEILSNPRLYQSYLKCLLGDSDAACTPEGKELRRVIPEALKTRCSKCNEKQKATVKSVINGLRADHADDWAQLRAKWDPDNQYFDKYQDLLE</sequence>
<protein>
    <recommendedName>
        <fullName evidence="4">Chemosensory protein</fullName>
    </recommendedName>
</protein>